<dbReference type="RefSeq" id="WP_130937810.1">
    <property type="nucleotide sequence ID" value="NZ_BMEE01000002.1"/>
</dbReference>
<dbReference type="Proteomes" id="UP000292372">
    <property type="component" value="Unassembled WGS sequence"/>
</dbReference>
<evidence type="ECO:0000313" key="2">
    <source>
        <dbReference type="EMBL" id="TBN14690.1"/>
    </source>
</evidence>
<keyword evidence="1" id="KW-0472">Membrane</keyword>
<evidence type="ECO:0000256" key="1">
    <source>
        <dbReference type="SAM" id="Phobius"/>
    </source>
</evidence>
<name>A0A4Q9FM01_9FLAO</name>
<comment type="caution">
    <text evidence="2">The sequence shown here is derived from an EMBL/GenBank/DDBJ whole genome shotgun (WGS) entry which is preliminary data.</text>
</comment>
<proteinExistence type="predicted"/>
<organism evidence="2 3">
    <name type="scientific">Hyunsoonleella pacifica</name>
    <dbReference type="NCBI Taxonomy" id="1080224"/>
    <lineage>
        <taxon>Bacteria</taxon>
        <taxon>Pseudomonadati</taxon>
        <taxon>Bacteroidota</taxon>
        <taxon>Flavobacteriia</taxon>
        <taxon>Flavobacteriales</taxon>
        <taxon>Flavobacteriaceae</taxon>
    </lineage>
</organism>
<sequence>MFKNGLAIILSSIFILIIVMPTVIIVLDDSTDVSIFYNTSEEEKDKSQEKNIDKEFVSFLVKASIKITDKDFKESNLHYYLKSYQKPHIELSFPPPKMVSVS</sequence>
<keyword evidence="3" id="KW-1185">Reference proteome</keyword>
<keyword evidence="1" id="KW-0812">Transmembrane</keyword>
<dbReference type="AlphaFoldDB" id="A0A4Q9FM01"/>
<gene>
    <name evidence="2" type="ORF">EYD46_14070</name>
</gene>
<dbReference type="EMBL" id="SIRS01000005">
    <property type="protein sequence ID" value="TBN14690.1"/>
    <property type="molecule type" value="Genomic_DNA"/>
</dbReference>
<keyword evidence="1" id="KW-1133">Transmembrane helix</keyword>
<feature type="transmembrane region" description="Helical" evidence="1">
    <location>
        <begin position="6"/>
        <end position="27"/>
    </location>
</feature>
<dbReference type="OrthoDB" id="1450082at2"/>
<accession>A0A4Q9FM01</accession>
<reference evidence="2 3" key="1">
    <citation type="journal article" date="2015" name="Int. J. Syst. Evol. Microbiol.">
        <title>Hyunsoonleella pacifica sp. nov., isolated from seawater of South Pacific Gyre.</title>
        <authorList>
            <person name="Gao X."/>
            <person name="Zhang Z."/>
            <person name="Dai X."/>
            <person name="Zhang X.H."/>
        </authorList>
    </citation>
    <scope>NUCLEOTIDE SEQUENCE [LARGE SCALE GENOMIC DNA]</scope>
    <source>
        <strain evidence="2 3">SW033</strain>
    </source>
</reference>
<protein>
    <submittedName>
        <fullName evidence="2">Uncharacterized protein</fullName>
    </submittedName>
</protein>
<evidence type="ECO:0000313" key="3">
    <source>
        <dbReference type="Proteomes" id="UP000292372"/>
    </source>
</evidence>